<dbReference type="EMBL" id="JAYWIO010000004">
    <property type="protein sequence ID" value="KAK7265976.1"/>
    <property type="molecule type" value="Genomic_DNA"/>
</dbReference>
<evidence type="ECO:0000313" key="1">
    <source>
        <dbReference type="EMBL" id="KAK7265976.1"/>
    </source>
</evidence>
<gene>
    <name evidence="1" type="ORF">RIF29_18613</name>
</gene>
<sequence>MEMEMAGEDGVLYVDVRKRSDVLDACREIRNGNFDQVRVKFRHSPTGLYVPWQVIAMSNFSSSRERWRWSWNHHQYRRLAAHFRYHPSLADSASDVSSPLRLAFSFCSMRRRGNEFRRNASNAVP</sequence>
<name>A0AAN9IAL3_CROPI</name>
<accession>A0AAN9IAL3</accession>
<keyword evidence="2" id="KW-1185">Reference proteome</keyword>
<protein>
    <submittedName>
        <fullName evidence="1">Uncharacterized protein</fullName>
    </submittedName>
</protein>
<dbReference type="Proteomes" id="UP001372338">
    <property type="component" value="Unassembled WGS sequence"/>
</dbReference>
<dbReference type="AlphaFoldDB" id="A0AAN9IAL3"/>
<evidence type="ECO:0000313" key="2">
    <source>
        <dbReference type="Proteomes" id="UP001372338"/>
    </source>
</evidence>
<organism evidence="1 2">
    <name type="scientific">Crotalaria pallida</name>
    <name type="common">Smooth rattlebox</name>
    <name type="synonym">Crotalaria striata</name>
    <dbReference type="NCBI Taxonomy" id="3830"/>
    <lineage>
        <taxon>Eukaryota</taxon>
        <taxon>Viridiplantae</taxon>
        <taxon>Streptophyta</taxon>
        <taxon>Embryophyta</taxon>
        <taxon>Tracheophyta</taxon>
        <taxon>Spermatophyta</taxon>
        <taxon>Magnoliopsida</taxon>
        <taxon>eudicotyledons</taxon>
        <taxon>Gunneridae</taxon>
        <taxon>Pentapetalae</taxon>
        <taxon>rosids</taxon>
        <taxon>fabids</taxon>
        <taxon>Fabales</taxon>
        <taxon>Fabaceae</taxon>
        <taxon>Papilionoideae</taxon>
        <taxon>50 kb inversion clade</taxon>
        <taxon>genistoids sensu lato</taxon>
        <taxon>core genistoids</taxon>
        <taxon>Crotalarieae</taxon>
        <taxon>Crotalaria</taxon>
    </lineage>
</organism>
<reference evidence="1 2" key="1">
    <citation type="submission" date="2024-01" db="EMBL/GenBank/DDBJ databases">
        <title>The genomes of 5 underutilized Papilionoideae crops provide insights into root nodulation and disease resistanc.</title>
        <authorList>
            <person name="Yuan L."/>
        </authorList>
    </citation>
    <scope>NUCLEOTIDE SEQUENCE [LARGE SCALE GENOMIC DNA]</scope>
    <source>
        <strain evidence="1">ZHUSHIDOU_FW_LH</strain>
        <tissue evidence="1">Leaf</tissue>
    </source>
</reference>
<proteinExistence type="predicted"/>
<comment type="caution">
    <text evidence="1">The sequence shown here is derived from an EMBL/GenBank/DDBJ whole genome shotgun (WGS) entry which is preliminary data.</text>
</comment>